<evidence type="ECO:0000256" key="1">
    <source>
        <dbReference type="SAM" id="SignalP"/>
    </source>
</evidence>
<keyword evidence="1" id="KW-0732">Signal</keyword>
<sequence length="119" mass="13487">MPAYWRYRLVGLFILCFLGQCCCTIPLADGSIICWSDSLSDSSIKANGQYFPLEFDDVKSKAKQISEETLKQYLATIPQFYQHPSTVFTGLECCLEFISEIIKMKWNMVTSVSKKGYAG</sequence>
<evidence type="ECO:0000313" key="2">
    <source>
        <dbReference type="EMBL" id="PLW48948.1"/>
    </source>
</evidence>
<keyword evidence="3" id="KW-1185">Reference proteome</keyword>
<name>A0A2N5VG20_9BASI</name>
<evidence type="ECO:0000313" key="3">
    <source>
        <dbReference type="Proteomes" id="UP000235388"/>
    </source>
</evidence>
<feature type="signal peptide" evidence="1">
    <location>
        <begin position="1"/>
        <end position="23"/>
    </location>
</feature>
<accession>A0A2N5VG20</accession>
<reference evidence="2 3" key="1">
    <citation type="submission" date="2017-11" db="EMBL/GenBank/DDBJ databases">
        <title>De novo assembly and phasing of dikaryotic genomes from two isolates of Puccinia coronata f. sp. avenae, the causal agent of oat crown rust.</title>
        <authorList>
            <person name="Miller M.E."/>
            <person name="Zhang Y."/>
            <person name="Omidvar V."/>
            <person name="Sperschneider J."/>
            <person name="Schwessinger B."/>
            <person name="Raley C."/>
            <person name="Palmer J.M."/>
            <person name="Garnica D."/>
            <person name="Upadhyaya N."/>
            <person name="Rathjen J."/>
            <person name="Taylor J.M."/>
            <person name="Park R.F."/>
            <person name="Dodds P.N."/>
            <person name="Hirsch C.D."/>
            <person name="Kianian S.F."/>
            <person name="Figueroa M."/>
        </authorList>
    </citation>
    <scope>NUCLEOTIDE SEQUENCE [LARGE SCALE GENOMIC DNA]</scope>
    <source>
        <strain evidence="2">12NC29</strain>
    </source>
</reference>
<organism evidence="2 3">
    <name type="scientific">Puccinia coronata f. sp. avenae</name>
    <dbReference type="NCBI Taxonomy" id="200324"/>
    <lineage>
        <taxon>Eukaryota</taxon>
        <taxon>Fungi</taxon>
        <taxon>Dikarya</taxon>
        <taxon>Basidiomycota</taxon>
        <taxon>Pucciniomycotina</taxon>
        <taxon>Pucciniomycetes</taxon>
        <taxon>Pucciniales</taxon>
        <taxon>Pucciniaceae</taxon>
        <taxon>Puccinia</taxon>
    </lineage>
</organism>
<gene>
    <name evidence="2" type="ORF">PCANC_10683</name>
</gene>
<dbReference type="AlphaFoldDB" id="A0A2N5VG20"/>
<comment type="caution">
    <text evidence="2">The sequence shown here is derived from an EMBL/GenBank/DDBJ whole genome shotgun (WGS) entry which is preliminary data.</text>
</comment>
<feature type="chain" id="PRO_5014652673" evidence="1">
    <location>
        <begin position="24"/>
        <end position="119"/>
    </location>
</feature>
<dbReference type="EMBL" id="PGCJ01000099">
    <property type="protein sequence ID" value="PLW48948.1"/>
    <property type="molecule type" value="Genomic_DNA"/>
</dbReference>
<proteinExistence type="predicted"/>
<dbReference type="Proteomes" id="UP000235388">
    <property type="component" value="Unassembled WGS sequence"/>
</dbReference>
<protein>
    <submittedName>
        <fullName evidence="2">Uncharacterized protein</fullName>
    </submittedName>
</protein>